<proteinExistence type="predicted"/>
<evidence type="ECO:0000313" key="1">
    <source>
        <dbReference type="EMBL" id="CAE4656908.1"/>
    </source>
</evidence>
<reference evidence="1" key="1">
    <citation type="submission" date="2021-01" db="EMBL/GenBank/DDBJ databases">
        <authorList>
            <person name="Corre E."/>
            <person name="Pelletier E."/>
            <person name="Niang G."/>
            <person name="Scheremetjew M."/>
            <person name="Finn R."/>
            <person name="Kale V."/>
            <person name="Holt S."/>
            <person name="Cochrane G."/>
            <person name="Meng A."/>
            <person name="Brown T."/>
            <person name="Cohen L."/>
        </authorList>
    </citation>
    <scope>NUCLEOTIDE SEQUENCE</scope>
    <source>
        <strain evidence="1">GSO104</strain>
    </source>
</reference>
<accession>A0A6S9ATQ7</accession>
<dbReference type="AlphaFoldDB" id="A0A6S9ATQ7"/>
<dbReference type="EMBL" id="HBNS01054635">
    <property type="protein sequence ID" value="CAE4656908.1"/>
    <property type="molecule type" value="Transcribed_RNA"/>
</dbReference>
<sequence length="170" mass="18699">MTTAEEKNAIMARVCPELASPYAKYPLRQKKWVHPSGKTSKGDPCHIKGETKVEPMKRADYVYGAGPLGFGHYHLLTRESYVILYNRLANEAPIPCCACTKMARQELSEHDDARIICYNRSVASIPDDAQGAKEAEEIARGVAKATYEYTQNEQLVLGAIGAVAGANVRL</sequence>
<name>A0A6S9ATQ7_9STRA</name>
<organism evidence="1">
    <name type="scientific">Ditylum brightwellii</name>
    <dbReference type="NCBI Taxonomy" id="49249"/>
    <lineage>
        <taxon>Eukaryota</taxon>
        <taxon>Sar</taxon>
        <taxon>Stramenopiles</taxon>
        <taxon>Ochrophyta</taxon>
        <taxon>Bacillariophyta</taxon>
        <taxon>Mediophyceae</taxon>
        <taxon>Lithodesmiophycidae</taxon>
        <taxon>Lithodesmiales</taxon>
        <taxon>Lithodesmiaceae</taxon>
        <taxon>Ditylum</taxon>
    </lineage>
</organism>
<gene>
    <name evidence="1" type="ORF">DBRI00130_LOCUS39619</name>
</gene>
<protein>
    <submittedName>
        <fullName evidence="1">Uncharacterized protein</fullName>
    </submittedName>
</protein>